<keyword evidence="1" id="KW-0150">Chloroplast</keyword>
<organism evidence="1">
    <name type="scientific">Caulerpa ashmeadii</name>
    <dbReference type="NCBI Taxonomy" id="177078"/>
    <lineage>
        <taxon>Eukaryota</taxon>
        <taxon>Viridiplantae</taxon>
        <taxon>Chlorophyta</taxon>
        <taxon>core chlorophytes</taxon>
        <taxon>Ulvophyceae</taxon>
        <taxon>TCBD clade</taxon>
        <taxon>Bryopsidales</taxon>
        <taxon>Halimedineae</taxon>
        <taxon>Caulerpaceae</taxon>
        <taxon>Caulerpa</taxon>
    </lineage>
</organism>
<evidence type="ECO:0000313" key="1">
    <source>
        <dbReference type="EMBL" id="QHQ73237.1"/>
    </source>
</evidence>
<accession>A0A6B9VWH3</accession>
<reference evidence="1" key="1">
    <citation type="journal article" date="2019" name="BMC Genomics">
        <title>Promising prospects of nanopore sequencing for algal hologenomics and structural variation discovery.</title>
        <authorList>
            <person name="Sauvage T."/>
            <person name="Schmidt W.E."/>
            <person name="Yoon H.S."/>
            <person name="Paul V.J."/>
            <person name="Fredericq S."/>
        </authorList>
    </citation>
    <scope>NUCLEOTIDE SEQUENCE</scope>
</reference>
<dbReference type="AlphaFoldDB" id="A0A6B9VWH3"/>
<geneLocation type="chloroplast" evidence="1"/>
<proteinExistence type="predicted"/>
<dbReference type="GeneID" id="44139533"/>
<protein>
    <submittedName>
        <fullName evidence="1">Uncharacterized protein</fullName>
    </submittedName>
</protein>
<name>A0A6B9VWH3_9CHLO</name>
<gene>
    <name evidence="1" type="primary">ORF15</name>
</gene>
<sequence>MRPEGPPIYRGKSKNLKTHIELCKDIIFKDNLTKPEIKDLLNTLNKKERPWFEKYILPVLLDKKQSLPPLRKIQEIKTTCETRPYTYQDYPSFKNIYHILHHPQTLLRASTYPEITLTPGVNRETLDGFSMTHILNLHLKTQSYKPLPESLGSQTRKTFP</sequence>
<dbReference type="RefSeq" id="YP_009729325.1">
    <property type="nucleotide sequence ID" value="NC_045914.1"/>
</dbReference>
<keyword evidence="1" id="KW-0934">Plastid</keyword>
<dbReference type="EMBL" id="MH745228">
    <property type="protein sequence ID" value="QHQ73237.1"/>
    <property type="molecule type" value="Genomic_DNA"/>
</dbReference>